<proteinExistence type="predicted"/>
<evidence type="ECO:0000313" key="1">
    <source>
        <dbReference type="EMBL" id="MBW98713.1"/>
    </source>
</evidence>
<dbReference type="InterPro" id="IPR052519">
    <property type="entry name" value="Euk-type_GlcNAc_Kinase"/>
</dbReference>
<dbReference type="PANTHER" id="PTHR43190">
    <property type="entry name" value="N-ACETYL-D-GLUCOSAMINE KINASE"/>
    <property type="match status" value="1"/>
</dbReference>
<reference evidence="1" key="1">
    <citation type="submission" date="2018-02" db="EMBL/GenBank/DDBJ databases">
        <title>Rhizophora mucronata_Transcriptome.</title>
        <authorList>
            <person name="Meera S.P."/>
            <person name="Sreeshan A."/>
            <person name="Augustine A."/>
        </authorList>
    </citation>
    <scope>NUCLEOTIDE SEQUENCE</scope>
    <source>
        <tissue evidence="1">Leaf</tissue>
    </source>
</reference>
<dbReference type="Gene3D" id="3.30.420.40">
    <property type="match status" value="1"/>
</dbReference>
<name>A0A2P2JZ15_RHIMU</name>
<protein>
    <submittedName>
        <fullName evidence="1">Uncharacterized protein MANES_02G090600</fullName>
    </submittedName>
</protein>
<sequence length="57" mass="6238">MYATETAARETLEQIMADALSKSGSNRSAVRAVCLAVSGVNHATDEQRILNWLRFAL</sequence>
<organism evidence="1">
    <name type="scientific">Rhizophora mucronata</name>
    <name type="common">Asiatic mangrove</name>
    <dbReference type="NCBI Taxonomy" id="61149"/>
    <lineage>
        <taxon>Eukaryota</taxon>
        <taxon>Viridiplantae</taxon>
        <taxon>Streptophyta</taxon>
        <taxon>Embryophyta</taxon>
        <taxon>Tracheophyta</taxon>
        <taxon>Spermatophyta</taxon>
        <taxon>Magnoliopsida</taxon>
        <taxon>eudicotyledons</taxon>
        <taxon>Gunneridae</taxon>
        <taxon>Pentapetalae</taxon>
        <taxon>rosids</taxon>
        <taxon>fabids</taxon>
        <taxon>Malpighiales</taxon>
        <taxon>Rhizophoraceae</taxon>
        <taxon>Rhizophora</taxon>
    </lineage>
</organism>
<dbReference type="EMBL" id="GGEC01018230">
    <property type="protein sequence ID" value="MBW98713.1"/>
    <property type="molecule type" value="Transcribed_RNA"/>
</dbReference>
<dbReference type="AlphaFoldDB" id="A0A2P2JZ15"/>
<dbReference type="PANTHER" id="PTHR43190:SF3">
    <property type="entry name" value="N-ACETYL-D-GLUCOSAMINE KINASE"/>
    <property type="match status" value="1"/>
</dbReference>
<accession>A0A2P2JZ15</accession>